<dbReference type="InterPro" id="IPR036291">
    <property type="entry name" value="NAD(P)-bd_dom_sf"/>
</dbReference>
<keyword evidence="2" id="KW-0521">NADP</keyword>
<dbReference type="Gene3D" id="3.90.25.10">
    <property type="entry name" value="UDP-galactose 4-epimerase, domain 1"/>
    <property type="match status" value="1"/>
</dbReference>
<accession>A0ABR2UXJ6</accession>
<organism evidence="4 5">
    <name type="scientific">Seiridium unicorne</name>
    <dbReference type="NCBI Taxonomy" id="138068"/>
    <lineage>
        <taxon>Eukaryota</taxon>
        <taxon>Fungi</taxon>
        <taxon>Dikarya</taxon>
        <taxon>Ascomycota</taxon>
        <taxon>Pezizomycotina</taxon>
        <taxon>Sordariomycetes</taxon>
        <taxon>Xylariomycetidae</taxon>
        <taxon>Amphisphaeriales</taxon>
        <taxon>Sporocadaceae</taxon>
        <taxon>Seiridium</taxon>
    </lineage>
</organism>
<dbReference type="SUPFAM" id="SSF51735">
    <property type="entry name" value="NAD(P)-binding Rossmann-fold domains"/>
    <property type="match status" value="1"/>
</dbReference>
<dbReference type="PANTHER" id="PTHR42748">
    <property type="entry name" value="NITROGEN METABOLITE REPRESSION PROTEIN NMRA FAMILY MEMBER"/>
    <property type="match status" value="1"/>
</dbReference>
<feature type="domain" description="NmrA-like" evidence="3">
    <location>
        <begin position="8"/>
        <end position="300"/>
    </location>
</feature>
<reference evidence="4 5" key="1">
    <citation type="journal article" date="2024" name="J. Plant Pathol.">
        <title>Sequence and assembly of the genome of Seiridium unicorne, isolate CBS 538.82, causal agent of cypress canker disease.</title>
        <authorList>
            <person name="Scali E."/>
            <person name="Rocca G.D."/>
            <person name="Danti R."/>
            <person name="Garbelotto M."/>
            <person name="Barberini S."/>
            <person name="Baroncelli R."/>
            <person name="Emiliani G."/>
        </authorList>
    </citation>
    <scope>NUCLEOTIDE SEQUENCE [LARGE SCALE GENOMIC DNA]</scope>
    <source>
        <strain evidence="4 5">BM-138-508</strain>
    </source>
</reference>
<dbReference type="PANTHER" id="PTHR42748:SF7">
    <property type="entry name" value="NMRA LIKE REDOX SENSOR 1-RELATED"/>
    <property type="match status" value="1"/>
</dbReference>
<gene>
    <name evidence="4" type="ORF">SUNI508_07383</name>
</gene>
<name>A0ABR2UXJ6_9PEZI</name>
<dbReference type="InterPro" id="IPR051164">
    <property type="entry name" value="NmrA-like_oxidored"/>
</dbReference>
<comment type="similarity">
    <text evidence="1">Belongs to the NmrA-type oxidoreductase family.</text>
</comment>
<comment type="caution">
    <text evidence="4">The sequence shown here is derived from an EMBL/GenBank/DDBJ whole genome shotgun (WGS) entry which is preliminary data.</text>
</comment>
<evidence type="ECO:0000313" key="5">
    <source>
        <dbReference type="Proteomes" id="UP001408356"/>
    </source>
</evidence>
<evidence type="ECO:0000313" key="4">
    <source>
        <dbReference type="EMBL" id="KAK9419408.1"/>
    </source>
</evidence>
<dbReference type="Proteomes" id="UP001408356">
    <property type="component" value="Unassembled WGS sequence"/>
</dbReference>
<sequence>MSDLQYYLVAGATGRQGGAVVDALLSHPTVKVAPSSIYAITRQAGGPGATKLCDKYRGIRILPGNLSDPNSIFQQLEHSILSKAGVFLAQTHGLTELGDAKGFIDAAVMNGIPYFVYSSVNCGGREISDVDPSYCKTFSDKFHIEQRLRKAAGSSQSGSKKMDYTIIRPTWFADNAYWGFPGQLCLTGWRENMKGKTMQVTVIRDIGRWAVEAFVRPDEIGIRNQALSIASDELSFNEVDKIFMRHTGKGVPVTYGLLARLVIWMVNDLHTMFKFIGERPYGADLPWIANHLKPTTFEQWVKDEVPR</sequence>
<dbReference type="Gene3D" id="3.40.50.720">
    <property type="entry name" value="NAD(P)-binding Rossmann-like Domain"/>
    <property type="match status" value="1"/>
</dbReference>
<evidence type="ECO:0000256" key="1">
    <source>
        <dbReference type="ARBA" id="ARBA00006328"/>
    </source>
</evidence>
<dbReference type="EMBL" id="JARVKF010000320">
    <property type="protein sequence ID" value="KAK9419408.1"/>
    <property type="molecule type" value="Genomic_DNA"/>
</dbReference>
<dbReference type="Pfam" id="PF05368">
    <property type="entry name" value="NmrA"/>
    <property type="match status" value="1"/>
</dbReference>
<dbReference type="InterPro" id="IPR008030">
    <property type="entry name" value="NmrA-like"/>
</dbReference>
<keyword evidence="5" id="KW-1185">Reference proteome</keyword>
<evidence type="ECO:0000256" key="2">
    <source>
        <dbReference type="ARBA" id="ARBA00022857"/>
    </source>
</evidence>
<protein>
    <recommendedName>
        <fullName evidence="3">NmrA-like domain-containing protein</fullName>
    </recommendedName>
</protein>
<evidence type="ECO:0000259" key="3">
    <source>
        <dbReference type="Pfam" id="PF05368"/>
    </source>
</evidence>
<proteinExistence type="inferred from homology"/>